<accession>C9ZQ15</accession>
<protein>
    <submittedName>
        <fullName evidence="1">Uncharacterized protein</fullName>
    </submittedName>
</protein>
<proteinExistence type="predicted"/>
<organism evidence="1 2">
    <name type="scientific">Trypanosoma brucei gambiense (strain MHOM/CI/86/DAL972)</name>
    <dbReference type="NCBI Taxonomy" id="679716"/>
    <lineage>
        <taxon>Eukaryota</taxon>
        <taxon>Discoba</taxon>
        <taxon>Euglenozoa</taxon>
        <taxon>Kinetoplastea</taxon>
        <taxon>Metakinetoplastina</taxon>
        <taxon>Trypanosomatida</taxon>
        <taxon>Trypanosomatidae</taxon>
        <taxon>Trypanosoma</taxon>
    </lineage>
</organism>
<dbReference type="GeneID" id="23861661"/>
<dbReference type="EMBL" id="FN554968">
    <property type="protein sequence ID" value="CBH11493.1"/>
    <property type="molecule type" value="Genomic_DNA"/>
</dbReference>
<reference evidence="2" key="1">
    <citation type="journal article" date="2010" name="PLoS Negl. Trop. Dis.">
        <title>The genome sequence of Trypanosoma brucei gambiense, causative agent of chronic human african trypanosomiasis.</title>
        <authorList>
            <person name="Jackson A.P."/>
            <person name="Sanders M."/>
            <person name="Berry A."/>
            <person name="McQuillan J."/>
            <person name="Aslett M.A."/>
            <person name="Quail M.A."/>
            <person name="Chukualim B."/>
            <person name="Capewell P."/>
            <person name="MacLeod A."/>
            <person name="Melville S.E."/>
            <person name="Gibson W."/>
            <person name="Barry J.D."/>
            <person name="Berriman M."/>
            <person name="Hertz-Fowler C."/>
        </authorList>
    </citation>
    <scope>NUCLEOTIDE SEQUENCE [LARGE SCALE GENOMIC DNA]</scope>
    <source>
        <strain evidence="2">MHOM/CI/86/DAL972</strain>
    </source>
</reference>
<dbReference type="Proteomes" id="UP000002316">
    <property type="component" value="Chromosome 5"/>
</dbReference>
<name>C9ZQ15_TRYB9</name>
<dbReference type="KEGG" id="tbg:TbgDal_V6330"/>
<evidence type="ECO:0000313" key="1">
    <source>
        <dbReference type="EMBL" id="CBH11493.1"/>
    </source>
</evidence>
<dbReference type="AlphaFoldDB" id="C9ZQ15"/>
<gene>
    <name evidence="1" type="ORF">TbgDal_V6330</name>
</gene>
<evidence type="ECO:0000313" key="2">
    <source>
        <dbReference type="Proteomes" id="UP000002316"/>
    </source>
</evidence>
<dbReference type="RefSeq" id="XP_011773780.1">
    <property type="nucleotide sequence ID" value="XM_011775478.1"/>
</dbReference>
<sequence>MIREKQTVLFTTALIFEAGKVTATVPAVGNMKAARRPCELAAAATTSYKQPTATTTESEAFNELHALTSALRTHQFCRFLNTKTTSKVVRINHQNLKGDKTVPQPLHQLAIRRKTTG</sequence>